<reference evidence="1" key="1">
    <citation type="submission" date="2022-07" db="EMBL/GenBank/DDBJ databases">
        <title>Phylogenomic reconstructions and comparative analyses of Kickxellomycotina fungi.</title>
        <authorList>
            <person name="Reynolds N.K."/>
            <person name="Stajich J.E."/>
            <person name="Barry K."/>
            <person name="Grigoriev I.V."/>
            <person name="Crous P."/>
            <person name="Smith M.E."/>
        </authorList>
    </citation>
    <scope>NUCLEOTIDE SEQUENCE</scope>
    <source>
        <strain evidence="1">CBS 109366</strain>
    </source>
</reference>
<comment type="caution">
    <text evidence="1">The sequence shown here is derived from an EMBL/GenBank/DDBJ whole genome shotgun (WGS) entry which is preliminary data.</text>
</comment>
<protein>
    <submittedName>
        <fullName evidence="1">Uncharacterized protein</fullName>
    </submittedName>
</protein>
<dbReference type="Proteomes" id="UP001140234">
    <property type="component" value="Unassembled WGS sequence"/>
</dbReference>
<evidence type="ECO:0000313" key="1">
    <source>
        <dbReference type="EMBL" id="KAJ2772541.1"/>
    </source>
</evidence>
<accession>A0ACC1K393</accession>
<organism evidence="1 2">
    <name type="scientific">Coemansia nantahalensis</name>
    <dbReference type="NCBI Taxonomy" id="2789366"/>
    <lineage>
        <taxon>Eukaryota</taxon>
        <taxon>Fungi</taxon>
        <taxon>Fungi incertae sedis</taxon>
        <taxon>Zoopagomycota</taxon>
        <taxon>Kickxellomycotina</taxon>
        <taxon>Kickxellomycetes</taxon>
        <taxon>Kickxellales</taxon>
        <taxon>Kickxellaceae</taxon>
        <taxon>Coemansia</taxon>
    </lineage>
</organism>
<sequence>MATVEHGAAVAGYHDASVRTVASDSTADGGSWVGGRKRDWDNAFLAKFSDLEATLQENDRWLALYLDNIAGLKDTKRSSM</sequence>
<gene>
    <name evidence="1" type="ORF">IWQ57_001719</name>
</gene>
<proteinExistence type="predicted"/>
<name>A0ACC1K393_9FUNG</name>
<keyword evidence="2" id="KW-1185">Reference proteome</keyword>
<evidence type="ECO:0000313" key="2">
    <source>
        <dbReference type="Proteomes" id="UP001140234"/>
    </source>
</evidence>
<dbReference type="EMBL" id="JANBUJ010000357">
    <property type="protein sequence ID" value="KAJ2772541.1"/>
    <property type="molecule type" value="Genomic_DNA"/>
</dbReference>